<protein>
    <recommendedName>
        <fullName evidence="1">glutathione transferase</fullName>
        <ecNumber evidence="1">2.5.1.18</ecNumber>
    </recommendedName>
</protein>
<dbReference type="InterPro" id="IPR050213">
    <property type="entry name" value="GST_superfamily"/>
</dbReference>
<dbReference type="PROSITE" id="PS50405">
    <property type="entry name" value="GST_CTER"/>
    <property type="match status" value="1"/>
</dbReference>
<dbReference type="PANTHER" id="PTHR11571:SF224">
    <property type="entry name" value="HEMATOPOIETIC PROSTAGLANDIN D SYNTHASE"/>
    <property type="match status" value="1"/>
</dbReference>
<dbReference type="EMBL" id="JAHRHY010000027">
    <property type="protein sequence ID" value="KAG9060989.1"/>
    <property type="molecule type" value="Genomic_DNA"/>
</dbReference>
<dbReference type="InterPro" id="IPR010987">
    <property type="entry name" value="Glutathione-S-Trfase_C-like"/>
</dbReference>
<dbReference type="PANTHER" id="PTHR11571">
    <property type="entry name" value="GLUTATHIONE S-TRANSFERASE"/>
    <property type="match status" value="1"/>
</dbReference>
<dbReference type="Gene3D" id="1.20.1050.10">
    <property type="match status" value="1"/>
</dbReference>
<keyword evidence="7" id="KW-1185">Reference proteome</keyword>
<dbReference type="SUPFAM" id="SSF52833">
    <property type="entry name" value="Thioredoxin-like"/>
    <property type="match status" value="1"/>
</dbReference>
<keyword evidence="2" id="KW-0808">Transferase</keyword>
<dbReference type="Gene3D" id="3.40.30.10">
    <property type="entry name" value="Glutaredoxin"/>
    <property type="match status" value="1"/>
</dbReference>
<dbReference type="EC" id="2.5.1.18" evidence="1"/>
<evidence type="ECO:0000256" key="3">
    <source>
        <dbReference type="ARBA" id="ARBA00047960"/>
    </source>
</evidence>
<dbReference type="InterPro" id="IPR004045">
    <property type="entry name" value="Glutathione_S-Trfase_N"/>
</dbReference>
<sequence>MPLTITRFAPENLSSAEVTKSLTSDSQSASYKLEYFDLMGVGAHIRDMLSFGSAQWENLPLTVHLNWPAEVKAPLGVFPVLHIKTADGQEIRLSELVVIEHYLAKQFGLLGENEWEELLIKTFNSSSVYLRERLTLRVTWCYKEVQEKALETFFEKELPRWIETHTKHLKDNGSNGHYVGNKLSLADLQTANVIDHLKFLHKGDEMVDKIKQGSPEIWKVKEAVDSEPRLQTWRQSETYKKHASLSQVVYAHASI</sequence>
<evidence type="ECO:0000259" key="4">
    <source>
        <dbReference type="PROSITE" id="PS50404"/>
    </source>
</evidence>
<evidence type="ECO:0000256" key="1">
    <source>
        <dbReference type="ARBA" id="ARBA00012452"/>
    </source>
</evidence>
<evidence type="ECO:0000313" key="6">
    <source>
        <dbReference type="EMBL" id="KAG9060989.1"/>
    </source>
</evidence>
<dbReference type="GO" id="GO:0006749">
    <property type="term" value="P:glutathione metabolic process"/>
    <property type="evidence" value="ECO:0007669"/>
    <property type="project" value="TreeGrafter"/>
</dbReference>
<evidence type="ECO:0000256" key="2">
    <source>
        <dbReference type="ARBA" id="ARBA00022679"/>
    </source>
</evidence>
<dbReference type="OrthoDB" id="414243at2759"/>
<feature type="domain" description="GST C-terminal" evidence="5">
    <location>
        <begin position="113"/>
        <end position="243"/>
    </location>
</feature>
<gene>
    <name evidence="6" type="primary">GSTS1_3</name>
    <name evidence="6" type="ORF">KI688_007819</name>
</gene>
<evidence type="ECO:0000313" key="7">
    <source>
        <dbReference type="Proteomes" id="UP000707451"/>
    </source>
</evidence>
<proteinExistence type="predicted"/>
<dbReference type="Proteomes" id="UP000707451">
    <property type="component" value="Unassembled WGS sequence"/>
</dbReference>
<dbReference type="GO" id="GO:0004364">
    <property type="term" value="F:glutathione transferase activity"/>
    <property type="evidence" value="ECO:0007669"/>
    <property type="project" value="UniProtKB-EC"/>
</dbReference>
<reference evidence="6" key="1">
    <citation type="submission" date="2021-06" db="EMBL/GenBank/DDBJ databases">
        <title>Genome Sequence of Mortierella hyaline Strain SCG-10, a Cold-Adapted, Nitrate-Reducing Fungus Isolated from Soil in Minnesota, USA.</title>
        <authorList>
            <person name="Aldossari N."/>
        </authorList>
    </citation>
    <scope>NUCLEOTIDE SEQUENCE</scope>
    <source>
        <strain evidence="6">SCG-10</strain>
    </source>
</reference>
<dbReference type="InterPro" id="IPR036249">
    <property type="entry name" value="Thioredoxin-like_sf"/>
</dbReference>
<feature type="domain" description="GST N-terminal" evidence="4">
    <location>
        <begin position="29"/>
        <end position="111"/>
    </location>
</feature>
<comment type="catalytic activity">
    <reaction evidence="3">
        <text>RX + glutathione = an S-substituted glutathione + a halide anion + H(+)</text>
        <dbReference type="Rhea" id="RHEA:16437"/>
        <dbReference type="ChEBI" id="CHEBI:15378"/>
        <dbReference type="ChEBI" id="CHEBI:16042"/>
        <dbReference type="ChEBI" id="CHEBI:17792"/>
        <dbReference type="ChEBI" id="CHEBI:57925"/>
        <dbReference type="ChEBI" id="CHEBI:90779"/>
        <dbReference type="EC" id="2.5.1.18"/>
    </reaction>
</comment>
<name>A0A9P7XJA7_9FUNG</name>
<dbReference type="PROSITE" id="PS50404">
    <property type="entry name" value="GST_NTER"/>
    <property type="match status" value="1"/>
</dbReference>
<comment type="caution">
    <text evidence="6">The sequence shown here is derived from an EMBL/GenBank/DDBJ whole genome shotgun (WGS) entry which is preliminary data.</text>
</comment>
<dbReference type="InterPro" id="IPR036282">
    <property type="entry name" value="Glutathione-S-Trfase_C_sf"/>
</dbReference>
<dbReference type="InterPro" id="IPR004046">
    <property type="entry name" value="GST_C"/>
</dbReference>
<dbReference type="SUPFAM" id="SSF47616">
    <property type="entry name" value="GST C-terminal domain-like"/>
    <property type="match status" value="1"/>
</dbReference>
<accession>A0A9P7XJA7</accession>
<dbReference type="AlphaFoldDB" id="A0A9P7XJA7"/>
<dbReference type="Pfam" id="PF14497">
    <property type="entry name" value="GST_C_3"/>
    <property type="match status" value="1"/>
</dbReference>
<organism evidence="6 7">
    <name type="scientific">Linnemannia hyalina</name>
    <dbReference type="NCBI Taxonomy" id="64524"/>
    <lineage>
        <taxon>Eukaryota</taxon>
        <taxon>Fungi</taxon>
        <taxon>Fungi incertae sedis</taxon>
        <taxon>Mucoromycota</taxon>
        <taxon>Mortierellomycotina</taxon>
        <taxon>Mortierellomycetes</taxon>
        <taxon>Mortierellales</taxon>
        <taxon>Mortierellaceae</taxon>
        <taxon>Linnemannia</taxon>
    </lineage>
</organism>
<evidence type="ECO:0000259" key="5">
    <source>
        <dbReference type="PROSITE" id="PS50405"/>
    </source>
</evidence>